<dbReference type="InterPro" id="IPR012338">
    <property type="entry name" value="Beta-lactam/transpept-like"/>
</dbReference>
<evidence type="ECO:0000259" key="1">
    <source>
        <dbReference type="Pfam" id="PF00144"/>
    </source>
</evidence>
<evidence type="ECO:0000313" key="2">
    <source>
        <dbReference type="EMBL" id="TWP33526.1"/>
    </source>
</evidence>
<dbReference type="SUPFAM" id="SSF56601">
    <property type="entry name" value="beta-lactamase/transpeptidase-like"/>
    <property type="match status" value="1"/>
</dbReference>
<keyword evidence="3" id="KW-1185">Reference proteome</keyword>
<proteinExistence type="predicted"/>
<reference evidence="2 3" key="2">
    <citation type="submission" date="2019-08" db="EMBL/GenBank/DDBJ databases">
        <title>Jejuicoccus antrihumi gen. nov., sp. nov., a new member of the family Dermacoccaceae isolated from a cave.</title>
        <authorList>
            <person name="Schumann P."/>
            <person name="Kim I.S."/>
        </authorList>
    </citation>
    <scope>NUCLEOTIDE SEQUENCE [LARGE SCALE GENOMIC DNA]</scope>
    <source>
        <strain evidence="2 3">C5-26</strain>
    </source>
</reference>
<sequence length="398" mass="43084">MPTEMSGFPTDESTRITLDNWQEPSSVRWAFRHMRELMGSHRILAGPTVRPLPEGPPVELTSVTVPRLTKGVQTVQDVVDTTHTDALVILHDGAVVAEQYADGQDTDTVHLMMSCSKSIVGCIAGILSDRGLMDPQAPVVDLVPEVAGSGYGGATIRDLLDMRTGVAFSEAYTDPDAQVRVMERSMGWRSPGEGDPVGAYSYLASLGRESDHGGAFTYRSADSDMLGWVCERAAGVRMADLISDLIWRRIGAERDAEITCDTVGTAVHDGGVSATARDMARFGQMLLDNGFVDGSQVVPASWLHDAYNRPADVREAFTASDNEVVLPGGWYRNQFWFVPGGEAVALVCLGIHGQMVFVHPSTRVVVVKQSSWPAAQDVDHLVDTLRAFRLLALALAGR</sequence>
<dbReference type="Proteomes" id="UP000320244">
    <property type="component" value="Unassembled WGS sequence"/>
</dbReference>
<dbReference type="EMBL" id="VCQV01000040">
    <property type="protein sequence ID" value="TWP33526.1"/>
    <property type="molecule type" value="Genomic_DNA"/>
</dbReference>
<dbReference type="OrthoDB" id="9773047at2"/>
<dbReference type="InterPro" id="IPR001466">
    <property type="entry name" value="Beta-lactam-related"/>
</dbReference>
<dbReference type="RefSeq" id="WP_146320171.1">
    <property type="nucleotide sequence ID" value="NZ_VCQV01000040.1"/>
</dbReference>
<name>A0A563DTN3_9MICO</name>
<dbReference type="Pfam" id="PF00144">
    <property type="entry name" value="Beta-lactamase"/>
    <property type="match status" value="1"/>
</dbReference>
<feature type="domain" description="Beta-lactamase-related" evidence="1">
    <location>
        <begin position="82"/>
        <end position="372"/>
    </location>
</feature>
<dbReference type="InterPro" id="IPR050789">
    <property type="entry name" value="Diverse_Enzym_Activities"/>
</dbReference>
<gene>
    <name evidence="2" type="ORF">FGL98_20975</name>
</gene>
<comment type="caution">
    <text evidence="2">The sequence shown here is derived from an EMBL/GenBank/DDBJ whole genome shotgun (WGS) entry which is preliminary data.</text>
</comment>
<dbReference type="Gene3D" id="3.40.710.10">
    <property type="entry name" value="DD-peptidase/beta-lactamase superfamily"/>
    <property type="match status" value="1"/>
</dbReference>
<dbReference type="PANTHER" id="PTHR43283">
    <property type="entry name" value="BETA-LACTAMASE-RELATED"/>
    <property type="match status" value="1"/>
</dbReference>
<protein>
    <submittedName>
        <fullName evidence="2">Beta-lactamase family protein</fullName>
    </submittedName>
</protein>
<dbReference type="AlphaFoldDB" id="A0A563DTN3"/>
<dbReference type="PANTHER" id="PTHR43283:SF7">
    <property type="entry name" value="BETA-LACTAMASE-RELATED DOMAIN-CONTAINING PROTEIN"/>
    <property type="match status" value="1"/>
</dbReference>
<reference evidence="2 3" key="1">
    <citation type="submission" date="2019-05" db="EMBL/GenBank/DDBJ databases">
        <authorList>
            <person name="Lee S.D."/>
        </authorList>
    </citation>
    <scope>NUCLEOTIDE SEQUENCE [LARGE SCALE GENOMIC DNA]</scope>
    <source>
        <strain evidence="2 3">C5-26</strain>
    </source>
</reference>
<evidence type="ECO:0000313" key="3">
    <source>
        <dbReference type="Proteomes" id="UP000320244"/>
    </source>
</evidence>
<accession>A0A563DTN3</accession>
<organism evidence="2 3">
    <name type="scientific">Leekyejoonella antrihumi</name>
    <dbReference type="NCBI Taxonomy" id="1660198"/>
    <lineage>
        <taxon>Bacteria</taxon>
        <taxon>Bacillati</taxon>
        <taxon>Actinomycetota</taxon>
        <taxon>Actinomycetes</taxon>
        <taxon>Micrococcales</taxon>
        <taxon>Dermacoccaceae</taxon>
        <taxon>Leekyejoonella</taxon>
    </lineage>
</organism>